<proteinExistence type="predicted"/>
<dbReference type="Pfam" id="PF23140">
    <property type="entry name" value="Gp80"/>
    <property type="match status" value="1"/>
</dbReference>
<gene>
    <name evidence="1" type="ORF">ABW16_21625</name>
</gene>
<organism evidence="1 2">
    <name type="scientific">Mycolicibacter heraklionensis</name>
    <dbReference type="NCBI Taxonomy" id="512402"/>
    <lineage>
        <taxon>Bacteria</taxon>
        <taxon>Bacillati</taxon>
        <taxon>Actinomycetota</taxon>
        <taxon>Actinomycetes</taxon>
        <taxon>Mycobacteriales</taxon>
        <taxon>Mycobacteriaceae</taxon>
        <taxon>Mycolicibacter</taxon>
    </lineage>
</organism>
<dbReference type="InterPro" id="IPR056908">
    <property type="entry name" value="Gp80-like"/>
</dbReference>
<name>A0ABR5FA35_9MYCO</name>
<reference evidence="1 2" key="1">
    <citation type="submission" date="2015-05" db="EMBL/GenBank/DDBJ databases">
        <title>Genome sequence of Mycobacterium heraklionense Davo strain.</title>
        <authorList>
            <person name="Greninger A.L."/>
            <person name="Cunningham G."/>
            <person name="Miller S."/>
        </authorList>
    </citation>
    <scope>NUCLEOTIDE SEQUENCE [LARGE SCALE GENOMIC DNA]</scope>
    <source>
        <strain evidence="1 2">Davo</strain>
    </source>
</reference>
<evidence type="ECO:0008006" key="3">
    <source>
        <dbReference type="Google" id="ProtNLM"/>
    </source>
</evidence>
<dbReference type="RefSeq" id="WP_047321249.1">
    <property type="nucleotide sequence ID" value="NZ_LDPO01000027.1"/>
</dbReference>
<comment type="caution">
    <text evidence="1">The sequence shown here is derived from an EMBL/GenBank/DDBJ whole genome shotgun (WGS) entry which is preliminary data.</text>
</comment>
<accession>A0ABR5FA35</accession>
<protein>
    <recommendedName>
        <fullName evidence="3">Minor tail protein</fullName>
    </recommendedName>
</protein>
<dbReference type="Proteomes" id="UP000036464">
    <property type="component" value="Unassembled WGS sequence"/>
</dbReference>
<sequence length="113" mass="10812">MSIPDATHKAASDAIAALGRYISLHTSAAGTNGANEATGGSYARVQTTWTSGSNGTNSGSAVDINCAAGSYTEGGIFSASTSGTFVGSAAFSGGTVTVSGTGAKITVTPSIAA</sequence>
<evidence type="ECO:0000313" key="2">
    <source>
        <dbReference type="Proteomes" id="UP000036464"/>
    </source>
</evidence>
<keyword evidence="2" id="KW-1185">Reference proteome</keyword>
<dbReference type="EMBL" id="LDPO01000027">
    <property type="protein sequence ID" value="KLO25911.1"/>
    <property type="molecule type" value="Genomic_DNA"/>
</dbReference>
<evidence type="ECO:0000313" key="1">
    <source>
        <dbReference type="EMBL" id="KLO25911.1"/>
    </source>
</evidence>